<dbReference type="Proteomes" id="UP000199139">
    <property type="component" value="Unassembled WGS sequence"/>
</dbReference>
<accession>A0A1I6SGG6</accession>
<dbReference type="STRING" id="306541.SAMN05421668_10932"/>
<evidence type="ECO:0000313" key="2">
    <source>
        <dbReference type="Proteomes" id="UP000199139"/>
    </source>
</evidence>
<organism evidence="1 2">
    <name type="scientific">Halolactibacillus miurensis</name>
    <dbReference type="NCBI Taxonomy" id="306541"/>
    <lineage>
        <taxon>Bacteria</taxon>
        <taxon>Bacillati</taxon>
        <taxon>Bacillota</taxon>
        <taxon>Bacilli</taxon>
        <taxon>Bacillales</taxon>
        <taxon>Bacillaceae</taxon>
        <taxon>Halolactibacillus</taxon>
    </lineage>
</organism>
<gene>
    <name evidence="1" type="ORF">SAMN05421668_10932</name>
</gene>
<dbReference type="OrthoDB" id="2706031at2"/>
<sequence length="85" mass="10223">MKTRGDWRTPLLKPGQKIEFVLEDLELAFYKEQLDRITKRWNNGESLDKISRTEQRETDEVFLALFHQARKGKITRPFAMRLEKE</sequence>
<dbReference type="RefSeq" id="WP_089853859.1">
    <property type="nucleotide sequence ID" value="NZ_BJWJ01000008.1"/>
</dbReference>
<proteinExistence type="predicted"/>
<reference evidence="1 2" key="1">
    <citation type="submission" date="2016-10" db="EMBL/GenBank/DDBJ databases">
        <authorList>
            <person name="de Groot N.N."/>
        </authorList>
    </citation>
    <scope>NUCLEOTIDE SEQUENCE [LARGE SCALE GENOMIC DNA]</scope>
    <source>
        <strain evidence="1 2">DSM 17074</strain>
    </source>
</reference>
<protein>
    <submittedName>
        <fullName evidence="1">Uncharacterized protein</fullName>
    </submittedName>
</protein>
<name>A0A1I6SGG6_9BACI</name>
<evidence type="ECO:0000313" key="1">
    <source>
        <dbReference type="EMBL" id="SFS76047.1"/>
    </source>
</evidence>
<dbReference type="AlphaFoldDB" id="A0A1I6SGG6"/>
<dbReference type="EMBL" id="FPAI01000009">
    <property type="protein sequence ID" value="SFS76047.1"/>
    <property type="molecule type" value="Genomic_DNA"/>
</dbReference>